<comment type="caution">
    <text evidence="2">The sequence shown here is derived from an EMBL/GenBank/DDBJ whole genome shotgun (WGS) entry which is preliminary data.</text>
</comment>
<evidence type="ECO:0000256" key="1">
    <source>
        <dbReference type="SAM" id="MobiDB-lite"/>
    </source>
</evidence>
<dbReference type="EMBL" id="JAUSVU010000024">
    <property type="protein sequence ID" value="MDQ0536200.1"/>
    <property type="molecule type" value="Genomic_DNA"/>
</dbReference>
<dbReference type="RefSeq" id="WP_209988704.1">
    <property type="nucleotide sequence ID" value="NZ_JAGINO010000025.1"/>
</dbReference>
<accession>A0ABU0MRV7</accession>
<gene>
    <name evidence="2" type="ORF">QO018_005094</name>
</gene>
<evidence type="ECO:0000313" key="3">
    <source>
        <dbReference type="Proteomes" id="UP001244552"/>
    </source>
</evidence>
<proteinExistence type="predicted"/>
<organism evidence="2 3">
    <name type="scientific">Azospirillum picis</name>
    <dbReference type="NCBI Taxonomy" id="488438"/>
    <lineage>
        <taxon>Bacteria</taxon>
        <taxon>Pseudomonadati</taxon>
        <taxon>Pseudomonadota</taxon>
        <taxon>Alphaproteobacteria</taxon>
        <taxon>Rhodospirillales</taxon>
        <taxon>Azospirillaceae</taxon>
        <taxon>Azospirillum</taxon>
    </lineage>
</organism>
<dbReference type="Proteomes" id="UP001244552">
    <property type="component" value="Unassembled WGS sequence"/>
</dbReference>
<reference evidence="2 3" key="1">
    <citation type="submission" date="2023-07" db="EMBL/GenBank/DDBJ databases">
        <title>Genomic Encyclopedia of Type Strains, Phase IV (KMG-IV): sequencing the most valuable type-strain genomes for metagenomic binning, comparative biology and taxonomic classification.</title>
        <authorList>
            <person name="Goeker M."/>
        </authorList>
    </citation>
    <scope>NUCLEOTIDE SEQUENCE [LARGE SCALE GENOMIC DNA]</scope>
    <source>
        <strain evidence="2 3">DSM 19922</strain>
    </source>
</reference>
<name>A0ABU0MRV7_9PROT</name>
<sequence>MAADLLRRAAARVAAAVATISPAEAARNRLRACLHADGRTSYPEVVRYQVKEADPETGVYRPVGPLMPLPPTAESHPDANAAAMAARSGKGALPVSLPYVAVVHDLPAYDALKARGLLEIGHRVRLDDIGTPVDRRPAPGA</sequence>
<feature type="region of interest" description="Disordered" evidence="1">
    <location>
        <begin position="57"/>
        <end position="83"/>
    </location>
</feature>
<keyword evidence="3" id="KW-1185">Reference proteome</keyword>
<protein>
    <submittedName>
        <fullName evidence="2">Uncharacterized protein</fullName>
    </submittedName>
</protein>
<evidence type="ECO:0000313" key="2">
    <source>
        <dbReference type="EMBL" id="MDQ0536200.1"/>
    </source>
</evidence>